<protein>
    <recommendedName>
        <fullName evidence="3">GIY-YIG domain-containing protein</fullName>
    </recommendedName>
</protein>
<gene>
    <name evidence="1" type="ORF">SAMN05428946_2494</name>
</gene>
<accession>A0A1U7PSN1</accession>
<name>A0A1U7PSN1_9BACI</name>
<evidence type="ECO:0008006" key="3">
    <source>
        <dbReference type="Google" id="ProtNLM"/>
    </source>
</evidence>
<dbReference type="AlphaFoldDB" id="A0A1U7PSN1"/>
<evidence type="ECO:0000313" key="1">
    <source>
        <dbReference type="EMBL" id="SIT90659.1"/>
    </source>
</evidence>
<keyword evidence="2" id="KW-1185">Reference proteome</keyword>
<dbReference type="RefSeq" id="WP_076759334.1">
    <property type="nucleotide sequence ID" value="NZ_FTPL01000004.1"/>
</dbReference>
<evidence type="ECO:0000313" key="2">
    <source>
        <dbReference type="Proteomes" id="UP000187550"/>
    </source>
</evidence>
<dbReference type="Proteomes" id="UP000187550">
    <property type="component" value="Unassembled WGS sequence"/>
</dbReference>
<reference evidence="2" key="1">
    <citation type="submission" date="2017-01" db="EMBL/GenBank/DDBJ databases">
        <authorList>
            <person name="Varghese N."/>
            <person name="Submissions S."/>
        </authorList>
    </citation>
    <scope>NUCLEOTIDE SEQUENCE [LARGE SCALE GENOMIC DNA]</scope>
    <source>
        <strain evidence="2">MNA4</strain>
    </source>
</reference>
<sequence length="217" mass="25779">MLPNKNKLIRYLEEKMTNQDIASQHGVTFQKVQQLIKTNGLNANELRRVDKYIVYLHLIDGEVVYVGSGKWYRMRRSSTRRNLEHKSLMEKRKLQYKVVAEFDVLKEARLYEEKLILRYRSLGQAKYNFKYDGARDEISRRGYTSNRKRRSKTKGIEVLRYGKFYGSYNFNIDFAREISDEPEKLLSGISTIIHQKWKPEHGPLKGFEINIIDDFQS</sequence>
<organism evidence="1 2">
    <name type="scientific">Edaphobacillus lindanitolerans</name>
    <dbReference type="NCBI Taxonomy" id="550447"/>
    <lineage>
        <taxon>Bacteria</taxon>
        <taxon>Bacillati</taxon>
        <taxon>Bacillota</taxon>
        <taxon>Bacilli</taxon>
        <taxon>Bacillales</taxon>
        <taxon>Bacillaceae</taxon>
        <taxon>Edaphobacillus</taxon>
    </lineage>
</organism>
<dbReference type="EMBL" id="FTPL01000004">
    <property type="protein sequence ID" value="SIT90659.1"/>
    <property type="molecule type" value="Genomic_DNA"/>
</dbReference>
<dbReference type="STRING" id="550447.SAMN05428946_2494"/>
<proteinExistence type="predicted"/>